<keyword evidence="17" id="KW-1185">Reference proteome</keyword>
<protein>
    <recommendedName>
        <fullName evidence="15">Methyltransferase HEMK2</fullName>
    </recommendedName>
    <alternativeName>
        <fullName evidence="14">HemK methyltransferase family member 2</fullName>
    </alternativeName>
    <alternativeName>
        <fullName evidence="12">Lysine N-methyltransferase 9</fullName>
    </alternativeName>
    <alternativeName>
        <fullName evidence="11">Methylarsonite methyltransferase N6AMT1</fullName>
    </alternativeName>
    <alternativeName>
        <fullName evidence="16">Methyltransferase N6AMT1</fullName>
    </alternativeName>
    <alternativeName>
        <fullName evidence="13">Protein N(5)-glutamine methyltransferase</fullName>
    </alternativeName>
</protein>
<evidence type="ECO:0000256" key="15">
    <source>
        <dbReference type="ARBA" id="ARBA00093624"/>
    </source>
</evidence>
<dbReference type="WBParaSite" id="maker-uti_cns_0045397-snap-gene-0.9-mRNA-1">
    <property type="protein sequence ID" value="maker-uti_cns_0045397-snap-gene-0.9-mRNA-1"/>
    <property type="gene ID" value="maker-uti_cns_0045397-snap-gene-0.9"/>
</dbReference>
<accession>A0A1I8J1E9</accession>
<comment type="subcellular location">
    <subcellularLocation>
        <location evidence="1">Nucleus</location>
    </subcellularLocation>
</comment>
<keyword evidence="6" id="KW-0539">Nucleus</keyword>
<dbReference type="Proteomes" id="UP000095280">
    <property type="component" value="Unplaced"/>
</dbReference>
<dbReference type="PANTHER" id="PTHR45875:SF1">
    <property type="entry name" value="METHYLTRANSFERASE N6AMT1"/>
    <property type="match status" value="1"/>
</dbReference>
<comment type="catalytic activity">
    <reaction evidence="7">
        <text>L-lysyl-[histone] + S-adenosyl-L-methionine = N(6)-methyl-L-lysyl-[histone] + S-adenosyl-L-homocysteine + H(+)</text>
        <dbReference type="Rhea" id="RHEA:10024"/>
        <dbReference type="Rhea" id="RHEA-COMP:9845"/>
        <dbReference type="Rhea" id="RHEA-COMP:9846"/>
        <dbReference type="ChEBI" id="CHEBI:15378"/>
        <dbReference type="ChEBI" id="CHEBI:29969"/>
        <dbReference type="ChEBI" id="CHEBI:57856"/>
        <dbReference type="ChEBI" id="CHEBI:59789"/>
        <dbReference type="ChEBI" id="CHEBI:61929"/>
    </reaction>
    <physiologicalReaction direction="left-to-right" evidence="7">
        <dbReference type="Rhea" id="RHEA:10025"/>
    </physiologicalReaction>
</comment>
<name>A0A1I8J1E9_9PLAT</name>
<dbReference type="GO" id="GO:0032259">
    <property type="term" value="P:methylation"/>
    <property type="evidence" value="ECO:0007669"/>
    <property type="project" value="UniProtKB-KW"/>
</dbReference>
<evidence type="ECO:0000256" key="10">
    <source>
        <dbReference type="ARBA" id="ARBA00062344"/>
    </source>
</evidence>
<dbReference type="PROSITE" id="PS00092">
    <property type="entry name" value="N6_MTASE"/>
    <property type="match status" value="1"/>
</dbReference>
<comment type="catalytic activity">
    <reaction evidence="8">
        <text>methylarsonous acid + S-adenosyl-L-methionine = dimethylarsinate + S-adenosyl-L-homocysteine + 2 H(+)</text>
        <dbReference type="Rhea" id="RHEA:11684"/>
        <dbReference type="ChEBI" id="CHEBI:15378"/>
        <dbReference type="ChEBI" id="CHEBI:16223"/>
        <dbReference type="ChEBI" id="CHEBI:17826"/>
        <dbReference type="ChEBI" id="CHEBI:57856"/>
        <dbReference type="ChEBI" id="CHEBI:59789"/>
    </reaction>
</comment>
<evidence type="ECO:0000256" key="11">
    <source>
        <dbReference type="ARBA" id="ARBA00075330"/>
    </source>
</evidence>
<dbReference type="AlphaFoldDB" id="A0A1I8J1E9"/>
<evidence type="ECO:0000256" key="7">
    <source>
        <dbReference type="ARBA" id="ARBA00048619"/>
    </source>
</evidence>
<evidence type="ECO:0000256" key="8">
    <source>
        <dbReference type="ARBA" id="ARBA00050903"/>
    </source>
</evidence>
<dbReference type="GO" id="GO:0035657">
    <property type="term" value="C:eRF1 methyltransferase complex"/>
    <property type="evidence" value="ECO:0007669"/>
    <property type="project" value="TreeGrafter"/>
</dbReference>
<evidence type="ECO:0000256" key="4">
    <source>
        <dbReference type="ARBA" id="ARBA00022679"/>
    </source>
</evidence>
<keyword evidence="5" id="KW-0949">S-adenosyl-L-methionine</keyword>
<comment type="function">
    <text evidence="9">Methyltransferase that can methylate proteins and, to a lower extent, arsenic. Catalytic subunit of a heterodimer with TRMT112, which monomethylates 'Lys-12' of histone H4 (H4K12me1), a modification present at the promoters of numerous genes encoding cell cycle regulators. Catalytic subunit of a heterodimer with TRMT112, which catalyzes N5-methylation of Glu residue of proteins with a Gly-Gln-Xaa-Xaa-Xaa-Arg motif. Methylates ETF1 on 'Gln-185'; ETF1 needs to be complexed to ERF3 in its GTP-bound form to be efficiently methylated. May also play a role in the modulation of arsenic-induced toxicity by mediating the conversion of monomethylarsonous acid (3+) into the less toxic dimethylarsonic acid. It however only plays a limited role in arsenic metabolism compared with AS3MT.</text>
</comment>
<evidence type="ECO:0000256" key="1">
    <source>
        <dbReference type="ARBA" id="ARBA00004123"/>
    </source>
</evidence>
<evidence type="ECO:0000256" key="12">
    <source>
        <dbReference type="ARBA" id="ARBA00076540"/>
    </source>
</evidence>
<dbReference type="InterPro" id="IPR029063">
    <property type="entry name" value="SAM-dependent_MTases_sf"/>
</dbReference>
<comment type="similarity">
    <text evidence="2">Belongs to the eukaryotic/archaeal PrmC-related family.</text>
</comment>
<sequence length="230" mass="24795">LTLQKRTPDTNHAGKGDFTTVYPASEDSFLFLDCLDSQADYLRQKLKPSVSVEIGCGSGVISAHLVQHVLSDSSGVSGSSCACLCTDLNPAAALCTAVTCCQLMPVASDLAGCLRSGCADLVLANPPYVPTPDDEVGTSGIAAAWAGGIDGRQVIDRLLTEAERLLRPVPHLSAFYLLMLRENRPEEVALEMRCRGFKSMLVVERHCAGENLSVWRFERGGVEESEFRVF</sequence>
<dbReference type="InterPro" id="IPR052190">
    <property type="entry name" value="Euk-Arch_PrmC-MTase"/>
</dbReference>
<dbReference type="Gene3D" id="3.40.50.150">
    <property type="entry name" value="Vaccinia Virus protein VP39"/>
    <property type="match status" value="1"/>
</dbReference>
<evidence type="ECO:0000256" key="3">
    <source>
        <dbReference type="ARBA" id="ARBA00022603"/>
    </source>
</evidence>
<evidence type="ECO:0000256" key="6">
    <source>
        <dbReference type="ARBA" id="ARBA00023242"/>
    </source>
</evidence>
<keyword evidence="3" id="KW-0489">Methyltransferase</keyword>
<evidence type="ECO:0000313" key="19">
    <source>
        <dbReference type="WBParaSite" id="maker-uti_cns_0045398-snap-gene-0.2-mRNA-1"/>
    </source>
</evidence>
<evidence type="ECO:0000313" key="18">
    <source>
        <dbReference type="WBParaSite" id="maker-uti_cns_0045397-snap-gene-0.9-mRNA-1"/>
    </source>
</evidence>
<dbReference type="WBParaSite" id="maker-uti_cns_0045398-snap-gene-0.2-mRNA-1">
    <property type="protein sequence ID" value="maker-uti_cns_0045398-snap-gene-0.2-mRNA-1"/>
    <property type="gene ID" value="maker-uti_cns_0045398-snap-gene-0.2"/>
</dbReference>
<evidence type="ECO:0000256" key="16">
    <source>
        <dbReference type="ARBA" id="ARBA00093667"/>
    </source>
</evidence>
<evidence type="ECO:0000256" key="14">
    <source>
        <dbReference type="ARBA" id="ARBA00083337"/>
    </source>
</evidence>
<evidence type="ECO:0000256" key="5">
    <source>
        <dbReference type="ARBA" id="ARBA00022691"/>
    </source>
</evidence>
<dbReference type="FunFam" id="3.40.50.150:FF:000077">
    <property type="entry name" value="HemK methyltransferase family member 2"/>
    <property type="match status" value="1"/>
</dbReference>
<proteinExistence type="inferred from homology"/>
<evidence type="ECO:0000256" key="13">
    <source>
        <dbReference type="ARBA" id="ARBA00080992"/>
    </source>
</evidence>
<dbReference type="GO" id="GO:0003676">
    <property type="term" value="F:nucleic acid binding"/>
    <property type="evidence" value="ECO:0007669"/>
    <property type="project" value="InterPro"/>
</dbReference>
<dbReference type="SUPFAM" id="SSF53335">
    <property type="entry name" value="S-adenosyl-L-methionine-dependent methyltransferases"/>
    <property type="match status" value="1"/>
</dbReference>
<dbReference type="GO" id="GO:0005634">
    <property type="term" value="C:nucleus"/>
    <property type="evidence" value="ECO:0007669"/>
    <property type="project" value="UniProtKB-SubCell"/>
</dbReference>
<dbReference type="InterPro" id="IPR002052">
    <property type="entry name" value="DNA_methylase_N6_adenine_CS"/>
</dbReference>
<dbReference type="PANTHER" id="PTHR45875">
    <property type="entry name" value="METHYLTRANSFERASE N6AMT1"/>
    <property type="match status" value="1"/>
</dbReference>
<dbReference type="GO" id="GO:0036009">
    <property type="term" value="F:protein-glutamine N-methyltransferase activity"/>
    <property type="evidence" value="ECO:0007669"/>
    <property type="project" value="UniProtKB-ARBA"/>
</dbReference>
<evidence type="ECO:0000256" key="9">
    <source>
        <dbReference type="ARBA" id="ARBA00053180"/>
    </source>
</evidence>
<evidence type="ECO:0000256" key="2">
    <source>
        <dbReference type="ARBA" id="ARBA00006149"/>
    </source>
</evidence>
<reference evidence="18 19" key="1">
    <citation type="submission" date="2016-11" db="UniProtKB">
        <authorList>
            <consortium name="WormBaseParasite"/>
        </authorList>
    </citation>
    <scope>IDENTIFICATION</scope>
</reference>
<keyword evidence="4" id="KW-0808">Transferase</keyword>
<evidence type="ECO:0000313" key="17">
    <source>
        <dbReference type="Proteomes" id="UP000095280"/>
    </source>
</evidence>
<comment type="subunit">
    <text evidence="10">Heterodimer; heterodimerization with TRMT112 is required for S-adenosyl-L-methionine-binding.</text>
</comment>
<organism evidence="17 18">
    <name type="scientific">Macrostomum lignano</name>
    <dbReference type="NCBI Taxonomy" id="282301"/>
    <lineage>
        <taxon>Eukaryota</taxon>
        <taxon>Metazoa</taxon>
        <taxon>Spiralia</taxon>
        <taxon>Lophotrochozoa</taxon>
        <taxon>Platyhelminthes</taxon>
        <taxon>Rhabditophora</taxon>
        <taxon>Macrostomorpha</taxon>
        <taxon>Macrostomida</taxon>
        <taxon>Macrostomidae</taxon>
        <taxon>Macrostomum</taxon>
    </lineage>
</organism>